<feature type="compositionally biased region" description="Low complexity" evidence="1">
    <location>
        <begin position="251"/>
        <end position="283"/>
    </location>
</feature>
<dbReference type="Proteomes" id="UP000076722">
    <property type="component" value="Unassembled WGS sequence"/>
</dbReference>
<protein>
    <submittedName>
        <fullName evidence="2">Uncharacterized protein</fullName>
    </submittedName>
</protein>
<feature type="compositionally biased region" description="Basic and acidic residues" evidence="1">
    <location>
        <begin position="9"/>
        <end position="19"/>
    </location>
</feature>
<feature type="compositionally biased region" description="Polar residues" evidence="1">
    <location>
        <begin position="136"/>
        <end position="161"/>
    </location>
</feature>
<evidence type="ECO:0000256" key="1">
    <source>
        <dbReference type="SAM" id="MobiDB-lite"/>
    </source>
</evidence>
<accession>A0A164Z4P1</accession>
<keyword evidence="3" id="KW-1185">Reference proteome</keyword>
<feature type="region of interest" description="Disordered" evidence="1">
    <location>
        <begin position="1"/>
        <end position="66"/>
    </location>
</feature>
<feature type="region of interest" description="Disordered" evidence="1">
    <location>
        <begin position="368"/>
        <end position="438"/>
    </location>
</feature>
<feature type="compositionally biased region" description="Low complexity" evidence="1">
    <location>
        <begin position="187"/>
        <end position="199"/>
    </location>
</feature>
<dbReference type="EMBL" id="KV419396">
    <property type="protein sequence ID" value="KZS97546.1"/>
    <property type="molecule type" value="Genomic_DNA"/>
</dbReference>
<feature type="compositionally biased region" description="Basic and acidic residues" evidence="1">
    <location>
        <begin position="98"/>
        <end position="133"/>
    </location>
</feature>
<evidence type="ECO:0000313" key="3">
    <source>
        <dbReference type="Proteomes" id="UP000076722"/>
    </source>
</evidence>
<proteinExistence type="predicted"/>
<sequence length="513" mass="54916">MDFFYLSRLSRETGTHKQADQPSSSWHPRPPTRVSEISHGNADKKLPSASNHQLAMPTQVATATSPAYPKVIKRKTSKPIITWLQKKLGGGGRNNRRALSDVEQRGRSTSLKETRPPRFESHVVKGQENRNEIDLTPSTHRSLSRRSTPSAFSTWAPSNTLEADEDASIRPLAPSPLPPSSPPSPVPSRSSSSYLSYPRTFQSMGGASTRPTTLSIDVGANGMAHIAEAPPTPTSIGYSPSPSPVLGRFPSSRTSHSMSTSITFSALPPNSSRPPSLNPGRSGALQAPLHTAHHPRNNPRPSSPPNDNASVLTLASSAYALVGSAGRFGNWNSDSQSQLGVDSASHFLSDDGQMEYEGRDFDASVRALRPRSSRRGSWESEGSGWSARVAREKSVRTATSGRTGTLQTADLTATEMDPDEDPPNEDVTSVMYPASDAGTDDMRAERTMTGPELANELEKDTTALPGLETPQAQTFAISAPLASVDTDISGMVIPEESADPATLLPASPRTLTH</sequence>
<gene>
    <name evidence="2" type="ORF">SISNIDRAFT_188970</name>
</gene>
<reference evidence="2 3" key="1">
    <citation type="journal article" date="2016" name="Mol. Biol. Evol.">
        <title>Comparative Genomics of Early-Diverging Mushroom-Forming Fungi Provides Insights into the Origins of Lignocellulose Decay Capabilities.</title>
        <authorList>
            <person name="Nagy L.G."/>
            <person name="Riley R."/>
            <person name="Tritt A."/>
            <person name="Adam C."/>
            <person name="Daum C."/>
            <person name="Floudas D."/>
            <person name="Sun H."/>
            <person name="Yadav J.S."/>
            <person name="Pangilinan J."/>
            <person name="Larsson K.H."/>
            <person name="Matsuura K."/>
            <person name="Barry K."/>
            <person name="Labutti K."/>
            <person name="Kuo R."/>
            <person name="Ohm R.A."/>
            <person name="Bhattacharya S.S."/>
            <person name="Shirouzu T."/>
            <person name="Yoshinaga Y."/>
            <person name="Martin F.M."/>
            <person name="Grigoriev I.V."/>
            <person name="Hibbett D.S."/>
        </authorList>
    </citation>
    <scope>NUCLEOTIDE SEQUENCE [LARGE SCALE GENOMIC DNA]</scope>
    <source>
        <strain evidence="2 3">HHB9708</strain>
    </source>
</reference>
<name>A0A164Z4P1_9AGAM</name>
<feature type="region of interest" description="Disordered" evidence="1">
    <location>
        <begin position="84"/>
        <end position="310"/>
    </location>
</feature>
<feature type="compositionally biased region" description="Polar residues" evidence="1">
    <location>
        <begin position="200"/>
        <end position="215"/>
    </location>
</feature>
<feature type="compositionally biased region" description="Pro residues" evidence="1">
    <location>
        <begin position="173"/>
        <end position="186"/>
    </location>
</feature>
<evidence type="ECO:0000313" key="2">
    <source>
        <dbReference type="EMBL" id="KZS97546.1"/>
    </source>
</evidence>
<feature type="compositionally biased region" description="Polar residues" evidence="1">
    <location>
        <begin position="396"/>
        <end position="411"/>
    </location>
</feature>
<dbReference type="OrthoDB" id="3269047at2759"/>
<dbReference type="AlphaFoldDB" id="A0A164Z4P1"/>
<organism evidence="2 3">
    <name type="scientific">Sistotremastrum niveocremeum HHB9708</name>
    <dbReference type="NCBI Taxonomy" id="1314777"/>
    <lineage>
        <taxon>Eukaryota</taxon>
        <taxon>Fungi</taxon>
        <taxon>Dikarya</taxon>
        <taxon>Basidiomycota</taxon>
        <taxon>Agaricomycotina</taxon>
        <taxon>Agaricomycetes</taxon>
        <taxon>Sistotremastrales</taxon>
        <taxon>Sistotremastraceae</taxon>
        <taxon>Sertulicium</taxon>
        <taxon>Sertulicium niveocremeum</taxon>
    </lineage>
</organism>